<evidence type="ECO:0000313" key="2">
    <source>
        <dbReference type="EMBL" id="CAF9905819.1"/>
    </source>
</evidence>
<dbReference type="EMBL" id="CAJPDR010000013">
    <property type="protein sequence ID" value="CAF9905819.1"/>
    <property type="molecule type" value="Genomic_DNA"/>
</dbReference>
<dbReference type="Proteomes" id="UP000664203">
    <property type="component" value="Unassembled WGS sequence"/>
</dbReference>
<proteinExistence type="predicted"/>
<evidence type="ECO:0000313" key="3">
    <source>
        <dbReference type="Proteomes" id="UP000664203"/>
    </source>
</evidence>
<gene>
    <name evidence="2" type="ORF">ALECFALPRED_001355</name>
</gene>
<organism evidence="2 3">
    <name type="scientific">Alectoria fallacina</name>
    <dbReference type="NCBI Taxonomy" id="1903189"/>
    <lineage>
        <taxon>Eukaryota</taxon>
        <taxon>Fungi</taxon>
        <taxon>Dikarya</taxon>
        <taxon>Ascomycota</taxon>
        <taxon>Pezizomycotina</taxon>
        <taxon>Lecanoromycetes</taxon>
        <taxon>OSLEUM clade</taxon>
        <taxon>Lecanoromycetidae</taxon>
        <taxon>Lecanorales</taxon>
        <taxon>Lecanorineae</taxon>
        <taxon>Parmeliaceae</taxon>
        <taxon>Alectoria</taxon>
    </lineage>
</organism>
<protein>
    <submittedName>
        <fullName evidence="2">Uncharacterized protein</fullName>
    </submittedName>
</protein>
<dbReference type="AlphaFoldDB" id="A0A8H3EIE8"/>
<evidence type="ECO:0000256" key="1">
    <source>
        <dbReference type="SAM" id="MobiDB-lite"/>
    </source>
</evidence>
<reference evidence="2" key="1">
    <citation type="submission" date="2021-03" db="EMBL/GenBank/DDBJ databases">
        <authorList>
            <person name="Tagirdzhanova G."/>
        </authorList>
    </citation>
    <scope>NUCLEOTIDE SEQUENCE</scope>
</reference>
<accession>A0A8H3EIE8</accession>
<comment type="caution">
    <text evidence="2">The sequence shown here is derived from an EMBL/GenBank/DDBJ whole genome shotgun (WGS) entry which is preliminary data.</text>
</comment>
<keyword evidence="3" id="KW-1185">Reference proteome</keyword>
<sequence>MTFRFATSDRCRFSLPLHLSALPDRCRSNTFRFTDTYGVTPITFRSTFGARSSLPLLLKVSLRDSYAPPGVWSSHHSSQGVAPGLLRSTPYISPSTVPIEQRDNPG</sequence>
<name>A0A8H3EIE8_9LECA</name>
<feature type="region of interest" description="Disordered" evidence="1">
    <location>
        <begin position="73"/>
        <end position="106"/>
    </location>
</feature>